<dbReference type="EMBL" id="JARIHO010000087">
    <property type="protein sequence ID" value="KAJ7307770.1"/>
    <property type="molecule type" value="Genomic_DNA"/>
</dbReference>
<proteinExistence type="predicted"/>
<evidence type="ECO:0000256" key="1">
    <source>
        <dbReference type="SAM" id="SignalP"/>
    </source>
</evidence>
<feature type="chain" id="PRO_5041938282" evidence="1">
    <location>
        <begin position="20"/>
        <end position="117"/>
    </location>
</feature>
<name>A0AAD6Z4T8_9AGAR</name>
<reference evidence="2" key="1">
    <citation type="submission" date="2023-03" db="EMBL/GenBank/DDBJ databases">
        <title>Massive genome expansion in bonnet fungi (Mycena s.s.) driven by repeated elements and novel gene families across ecological guilds.</title>
        <authorList>
            <consortium name="Lawrence Berkeley National Laboratory"/>
            <person name="Harder C.B."/>
            <person name="Miyauchi S."/>
            <person name="Viragh M."/>
            <person name="Kuo A."/>
            <person name="Thoen E."/>
            <person name="Andreopoulos B."/>
            <person name="Lu D."/>
            <person name="Skrede I."/>
            <person name="Drula E."/>
            <person name="Henrissat B."/>
            <person name="Morin E."/>
            <person name="Kohler A."/>
            <person name="Barry K."/>
            <person name="LaButti K."/>
            <person name="Morin E."/>
            <person name="Salamov A."/>
            <person name="Lipzen A."/>
            <person name="Mereny Z."/>
            <person name="Hegedus B."/>
            <person name="Baldrian P."/>
            <person name="Stursova M."/>
            <person name="Weitz H."/>
            <person name="Taylor A."/>
            <person name="Grigoriev I.V."/>
            <person name="Nagy L.G."/>
            <person name="Martin F."/>
            <person name="Kauserud H."/>
        </authorList>
    </citation>
    <scope>NUCLEOTIDE SEQUENCE</scope>
    <source>
        <strain evidence="2">CBHHK002</strain>
    </source>
</reference>
<sequence length="117" mass="12147">MFFALVVTSFLSLSGTVYGTPLKRADPTNGPLQCTGTNGSGSCTPLNFIDLATGTTNGCTVITAPVGSVLKIVSDNCLGFQDANCGGQGNVFRIDDSDKNDLTDKTIGSIFCQRNDA</sequence>
<gene>
    <name evidence="2" type="ORF">DFH08DRAFT_900638</name>
</gene>
<keyword evidence="1" id="KW-0732">Signal</keyword>
<organism evidence="2 3">
    <name type="scientific">Mycena albidolilacea</name>
    <dbReference type="NCBI Taxonomy" id="1033008"/>
    <lineage>
        <taxon>Eukaryota</taxon>
        <taxon>Fungi</taxon>
        <taxon>Dikarya</taxon>
        <taxon>Basidiomycota</taxon>
        <taxon>Agaricomycotina</taxon>
        <taxon>Agaricomycetes</taxon>
        <taxon>Agaricomycetidae</taxon>
        <taxon>Agaricales</taxon>
        <taxon>Marasmiineae</taxon>
        <taxon>Mycenaceae</taxon>
        <taxon>Mycena</taxon>
    </lineage>
</organism>
<evidence type="ECO:0000313" key="2">
    <source>
        <dbReference type="EMBL" id="KAJ7307770.1"/>
    </source>
</evidence>
<feature type="signal peptide" evidence="1">
    <location>
        <begin position="1"/>
        <end position="19"/>
    </location>
</feature>
<comment type="caution">
    <text evidence="2">The sequence shown here is derived from an EMBL/GenBank/DDBJ whole genome shotgun (WGS) entry which is preliminary data.</text>
</comment>
<keyword evidence="3" id="KW-1185">Reference proteome</keyword>
<accession>A0AAD6Z4T8</accession>
<protein>
    <submittedName>
        <fullName evidence="2">Uncharacterized protein</fullName>
    </submittedName>
</protein>
<dbReference type="AlphaFoldDB" id="A0AAD6Z4T8"/>
<dbReference type="Proteomes" id="UP001218218">
    <property type="component" value="Unassembled WGS sequence"/>
</dbReference>
<evidence type="ECO:0000313" key="3">
    <source>
        <dbReference type="Proteomes" id="UP001218218"/>
    </source>
</evidence>